<feature type="domain" description="RING-type" evidence="7">
    <location>
        <begin position="128"/>
        <end position="168"/>
    </location>
</feature>
<evidence type="ECO:0000256" key="4">
    <source>
        <dbReference type="PROSITE-ProRule" id="PRU00175"/>
    </source>
</evidence>
<keyword evidence="6" id="KW-0472">Membrane</keyword>
<organism evidence="8 9">
    <name type="scientific">Striga hermonthica</name>
    <name type="common">Purple witchweed</name>
    <name type="synonym">Buchnera hermonthica</name>
    <dbReference type="NCBI Taxonomy" id="68872"/>
    <lineage>
        <taxon>Eukaryota</taxon>
        <taxon>Viridiplantae</taxon>
        <taxon>Streptophyta</taxon>
        <taxon>Embryophyta</taxon>
        <taxon>Tracheophyta</taxon>
        <taxon>Spermatophyta</taxon>
        <taxon>Magnoliopsida</taxon>
        <taxon>eudicotyledons</taxon>
        <taxon>Gunneridae</taxon>
        <taxon>Pentapetalae</taxon>
        <taxon>asterids</taxon>
        <taxon>lamiids</taxon>
        <taxon>Lamiales</taxon>
        <taxon>Orobanchaceae</taxon>
        <taxon>Buchnereae</taxon>
        <taxon>Striga</taxon>
    </lineage>
</organism>
<evidence type="ECO:0000259" key="7">
    <source>
        <dbReference type="PROSITE" id="PS50089"/>
    </source>
</evidence>
<name>A0A9N7NMP6_STRHE</name>
<evidence type="ECO:0000313" key="8">
    <source>
        <dbReference type="EMBL" id="CAA0832820.1"/>
    </source>
</evidence>
<reference evidence="8" key="1">
    <citation type="submission" date="2019-12" db="EMBL/GenBank/DDBJ databases">
        <authorList>
            <person name="Scholes J."/>
        </authorList>
    </citation>
    <scope>NUCLEOTIDE SEQUENCE</scope>
</reference>
<dbReference type="Gene3D" id="3.30.40.10">
    <property type="entry name" value="Zinc/RING finger domain, C3HC4 (zinc finger)"/>
    <property type="match status" value="1"/>
</dbReference>
<protein>
    <submittedName>
        <fullName evidence="8">RING/U-box superfamily protein</fullName>
    </submittedName>
</protein>
<dbReference type="Pfam" id="PF13920">
    <property type="entry name" value="zf-C3HC4_3"/>
    <property type="match status" value="1"/>
</dbReference>
<evidence type="ECO:0000256" key="3">
    <source>
        <dbReference type="ARBA" id="ARBA00022833"/>
    </source>
</evidence>
<evidence type="ECO:0000313" key="9">
    <source>
        <dbReference type="Proteomes" id="UP001153555"/>
    </source>
</evidence>
<evidence type="ECO:0000256" key="1">
    <source>
        <dbReference type="ARBA" id="ARBA00022723"/>
    </source>
</evidence>
<keyword evidence="1" id="KW-0479">Metal-binding</keyword>
<evidence type="ECO:0000256" key="6">
    <source>
        <dbReference type="SAM" id="Phobius"/>
    </source>
</evidence>
<dbReference type="GO" id="GO:0061630">
    <property type="term" value="F:ubiquitin protein ligase activity"/>
    <property type="evidence" value="ECO:0007669"/>
    <property type="project" value="TreeGrafter"/>
</dbReference>
<dbReference type="GO" id="GO:0008270">
    <property type="term" value="F:zinc ion binding"/>
    <property type="evidence" value="ECO:0007669"/>
    <property type="project" value="UniProtKB-KW"/>
</dbReference>
<keyword evidence="6" id="KW-1133">Transmembrane helix</keyword>
<dbReference type="SUPFAM" id="SSF57850">
    <property type="entry name" value="RING/U-box"/>
    <property type="match status" value="1"/>
</dbReference>
<evidence type="ECO:0000256" key="2">
    <source>
        <dbReference type="ARBA" id="ARBA00022771"/>
    </source>
</evidence>
<keyword evidence="2 4" id="KW-0863">Zinc-finger</keyword>
<dbReference type="PANTHER" id="PTHR46858:SF6">
    <property type="entry name" value="LIGASE, PUTATIVE-RELATED"/>
    <property type="match status" value="1"/>
</dbReference>
<dbReference type="OrthoDB" id="3045089at2759"/>
<keyword evidence="6" id="KW-0812">Transmembrane</keyword>
<dbReference type="AlphaFoldDB" id="A0A9N7NMP6"/>
<dbReference type="SMART" id="SM00184">
    <property type="entry name" value="RING"/>
    <property type="match status" value="1"/>
</dbReference>
<dbReference type="GO" id="GO:0016567">
    <property type="term" value="P:protein ubiquitination"/>
    <property type="evidence" value="ECO:0007669"/>
    <property type="project" value="TreeGrafter"/>
</dbReference>
<dbReference type="Proteomes" id="UP001153555">
    <property type="component" value="Unassembled WGS sequence"/>
</dbReference>
<sequence>MILTTAKNLPEFNRFAVAIEFRNKDNNNLGEAHIEVDFVMRYAFCAAFLAIFLMMIALIVKLLWISDGDEASSASRRPTESTTLLPSKGQEFVVTIYGTNDSDHDHCESGSNNGCSSSSEDLYDGKICVICYDDQRNCFFIPCGHCVTCHKCAHRIVKEESKSCPICRGIIYKSDATDIRSNVEIAASSSEVGALTAAMVDFWQDTTNRDYRTNRAPGGAHGGSGRGRRGWG</sequence>
<dbReference type="InterPro" id="IPR013083">
    <property type="entry name" value="Znf_RING/FYVE/PHD"/>
</dbReference>
<dbReference type="PROSITE" id="PS50089">
    <property type="entry name" value="ZF_RING_2"/>
    <property type="match status" value="1"/>
</dbReference>
<comment type="caution">
    <text evidence="8">The sequence shown here is derived from an EMBL/GenBank/DDBJ whole genome shotgun (WGS) entry which is preliminary data.</text>
</comment>
<keyword evidence="9" id="KW-1185">Reference proteome</keyword>
<feature type="region of interest" description="Disordered" evidence="5">
    <location>
        <begin position="211"/>
        <end position="232"/>
    </location>
</feature>
<evidence type="ECO:0000256" key="5">
    <source>
        <dbReference type="SAM" id="MobiDB-lite"/>
    </source>
</evidence>
<accession>A0A9N7NMP6</accession>
<keyword evidence="3" id="KW-0862">Zinc</keyword>
<gene>
    <name evidence="8" type="ORF">SHERM_28094</name>
</gene>
<dbReference type="EMBL" id="CACSLK010027837">
    <property type="protein sequence ID" value="CAA0832820.1"/>
    <property type="molecule type" value="Genomic_DNA"/>
</dbReference>
<proteinExistence type="predicted"/>
<dbReference type="PANTHER" id="PTHR46858">
    <property type="entry name" value="OS05G0521000 PROTEIN"/>
    <property type="match status" value="1"/>
</dbReference>
<dbReference type="InterPro" id="IPR001841">
    <property type="entry name" value="Znf_RING"/>
</dbReference>
<feature type="transmembrane region" description="Helical" evidence="6">
    <location>
        <begin position="39"/>
        <end position="64"/>
    </location>
</feature>